<protein>
    <recommendedName>
        <fullName evidence="4">PiggyBac transposable element-derived protein domain-containing protein</fullName>
    </recommendedName>
</protein>
<dbReference type="Proteomes" id="UP001632037">
    <property type="component" value="Unassembled WGS sequence"/>
</dbReference>
<name>A0ABD3EPP3_9STRA</name>
<evidence type="ECO:0008006" key="4">
    <source>
        <dbReference type="Google" id="ProtNLM"/>
    </source>
</evidence>
<gene>
    <name evidence="2" type="ORF">V7S43_019113</name>
</gene>
<sequence length="482" mass="52484">MARIRSSPRGKTVAVAAVTRDIDFWHLWRQLRAAGWKSKRPRRIQREWSYGSPDSANTFVGEDAVVMFAIESGLLEDVDASDGENEFVAAEDAAATEEATVADEEDTTEDVRPSQIDTSAQLSQKILDDLFGASSDSDIDLSQAAVAKAFDLSPSDLRAGELHRDAAASLQLLSEASGADSEVAPEDFAAAPTDRVLRPRDNVKKDVNFVPDDEDIEAYESFSSGDSGGEDFDDGGEDTVGSSATGGGEDVVSDNDAVEMDEAFVISLQVGNEALSKSAAQQRAGVLRGMVWIPATSVYEENVPAYPGLNMEDAQPTIELRSICHSPPLTFFYFLPKSLWVTINTETNRYSLQQVDRRAQGILARQVDRPRENRETLVQIRRRLKASPAYQTHEILHVIGLLIARMLCPQKRRFSAHWSMSVDGLFLLGRLANSWAVTGARTFCGTGTSWTTKLSAHATSSGSCTPLSTSCSSGFWLAGLFL</sequence>
<dbReference type="PANTHER" id="PTHR46599">
    <property type="entry name" value="PIGGYBAC TRANSPOSABLE ELEMENT-DERIVED PROTEIN 4"/>
    <property type="match status" value="1"/>
</dbReference>
<evidence type="ECO:0000313" key="2">
    <source>
        <dbReference type="EMBL" id="KAL3656217.1"/>
    </source>
</evidence>
<accession>A0ABD3EPP3</accession>
<comment type="caution">
    <text evidence="2">The sequence shown here is derived from an EMBL/GenBank/DDBJ whole genome shotgun (WGS) entry which is preliminary data.</text>
</comment>
<evidence type="ECO:0000256" key="1">
    <source>
        <dbReference type="SAM" id="MobiDB-lite"/>
    </source>
</evidence>
<feature type="region of interest" description="Disordered" evidence="1">
    <location>
        <begin position="220"/>
        <end position="253"/>
    </location>
</feature>
<proteinExistence type="predicted"/>
<feature type="compositionally biased region" description="Acidic residues" evidence="1">
    <location>
        <begin position="228"/>
        <end position="237"/>
    </location>
</feature>
<keyword evidence="3" id="KW-1185">Reference proteome</keyword>
<organism evidence="2 3">
    <name type="scientific">Phytophthora oleae</name>
    <dbReference type="NCBI Taxonomy" id="2107226"/>
    <lineage>
        <taxon>Eukaryota</taxon>
        <taxon>Sar</taxon>
        <taxon>Stramenopiles</taxon>
        <taxon>Oomycota</taxon>
        <taxon>Peronosporomycetes</taxon>
        <taxon>Peronosporales</taxon>
        <taxon>Peronosporaceae</taxon>
        <taxon>Phytophthora</taxon>
    </lineage>
</organism>
<reference evidence="2 3" key="1">
    <citation type="submission" date="2024-09" db="EMBL/GenBank/DDBJ databases">
        <title>Genome sequencing and assembly of Phytophthora oleae, isolate VK10A, causative agent of rot of olive drupes.</title>
        <authorList>
            <person name="Conti Taguali S."/>
            <person name="Riolo M."/>
            <person name="La Spada F."/>
            <person name="Cacciola S.O."/>
            <person name="Dionisio G."/>
        </authorList>
    </citation>
    <scope>NUCLEOTIDE SEQUENCE [LARGE SCALE GENOMIC DNA]</scope>
    <source>
        <strain evidence="2 3">VK10A</strain>
    </source>
</reference>
<feature type="region of interest" description="Disordered" evidence="1">
    <location>
        <begin position="93"/>
        <end position="116"/>
    </location>
</feature>
<evidence type="ECO:0000313" key="3">
    <source>
        <dbReference type="Proteomes" id="UP001632037"/>
    </source>
</evidence>
<dbReference type="AlphaFoldDB" id="A0ABD3EPP3"/>
<dbReference type="EMBL" id="JBIMZQ010000091">
    <property type="protein sequence ID" value="KAL3656217.1"/>
    <property type="molecule type" value="Genomic_DNA"/>
</dbReference>
<dbReference type="PANTHER" id="PTHR46599:SF3">
    <property type="entry name" value="PIGGYBAC TRANSPOSABLE ELEMENT-DERIVED PROTEIN 4"/>
    <property type="match status" value="1"/>
</dbReference>